<sequence>MSVTSSDKCLHEAATISTAWVGGGGVGVRPRFAASGPKARVRARPGAGRGHSQSGRCPREVGFVSRPLSYKPYKHSP</sequence>
<dbReference type="AlphaFoldDB" id="A0A426XF33"/>
<evidence type="ECO:0000313" key="3">
    <source>
        <dbReference type="Proteomes" id="UP000287651"/>
    </source>
</evidence>
<name>A0A426XF33_ENSVE</name>
<reference evidence="2 3" key="1">
    <citation type="journal article" date="2014" name="Agronomy (Basel)">
        <title>A Draft Genome Sequence for Ensete ventricosum, the Drought-Tolerant Tree Against Hunger.</title>
        <authorList>
            <person name="Harrison J."/>
            <person name="Moore K.A."/>
            <person name="Paszkiewicz K."/>
            <person name="Jones T."/>
            <person name="Grant M."/>
            <person name="Ambacheew D."/>
            <person name="Muzemil S."/>
            <person name="Studholme D.J."/>
        </authorList>
    </citation>
    <scope>NUCLEOTIDE SEQUENCE [LARGE SCALE GENOMIC DNA]</scope>
</reference>
<protein>
    <submittedName>
        <fullName evidence="2">Uncharacterized protein</fullName>
    </submittedName>
</protein>
<feature type="region of interest" description="Disordered" evidence="1">
    <location>
        <begin position="33"/>
        <end position="63"/>
    </location>
</feature>
<gene>
    <name evidence="2" type="ORF">B296_00058200</name>
</gene>
<evidence type="ECO:0000313" key="2">
    <source>
        <dbReference type="EMBL" id="RRT38089.1"/>
    </source>
</evidence>
<proteinExistence type="predicted"/>
<organism evidence="2 3">
    <name type="scientific">Ensete ventricosum</name>
    <name type="common">Abyssinian banana</name>
    <name type="synonym">Musa ensete</name>
    <dbReference type="NCBI Taxonomy" id="4639"/>
    <lineage>
        <taxon>Eukaryota</taxon>
        <taxon>Viridiplantae</taxon>
        <taxon>Streptophyta</taxon>
        <taxon>Embryophyta</taxon>
        <taxon>Tracheophyta</taxon>
        <taxon>Spermatophyta</taxon>
        <taxon>Magnoliopsida</taxon>
        <taxon>Liliopsida</taxon>
        <taxon>Zingiberales</taxon>
        <taxon>Musaceae</taxon>
        <taxon>Ensete</taxon>
    </lineage>
</organism>
<accession>A0A426XF33</accession>
<dbReference type="EMBL" id="AMZH03021572">
    <property type="protein sequence ID" value="RRT38089.1"/>
    <property type="molecule type" value="Genomic_DNA"/>
</dbReference>
<evidence type="ECO:0000256" key="1">
    <source>
        <dbReference type="SAM" id="MobiDB-lite"/>
    </source>
</evidence>
<comment type="caution">
    <text evidence="2">The sequence shown here is derived from an EMBL/GenBank/DDBJ whole genome shotgun (WGS) entry which is preliminary data.</text>
</comment>
<dbReference type="Proteomes" id="UP000287651">
    <property type="component" value="Unassembled WGS sequence"/>
</dbReference>